<organism evidence="2 3">
    <name type="scientific">Aplosporella prunicola CBS 121167</name>
    <dbReference type="NCBI Taxonomy" id="1176127"/>
    <lineage>
        <taxon>Eukaryota</taxon>
        <taxon>Fungi</taxon>
        <taxon>Dikarya</taxon>
        <taxon>Ascomycota</taxon>
        <taxon>Pezizomycotina</taxon>
        <taxon>Dothideomycetes</taxon>
        <taxon>Dothideomycetes incertae sedis</taxon>
        <taxon>Botryosphaeriales</taxon>
        <taxon>Aplosporellaceae</taxon>
        <taxon>Aplosporella</taxon>
    </lineage>
</organism>
<evidence type="ECO:0000256" key="1">
    <source>
        <dbReference type="SAM" id="MobiDB-lite"/>
    </source>
</evidence>
<protein>
    <recommendedName>
        <fullName evidence="4">Alcohol acetyltransferase</fullName>
    </recommendedName>
</protein>
<dbReference type="Pfam" id="PF07247">
    <property type="entry name" value="AATase"/>
    <property type="match status" value="1"/>
</dbReference>
<dbReference type="GO" id="GO:0008080">
    <property type="term" value="F:N-acetyltransferase activity"/>
    <property type="evidence" value="ECO:0007669"/>
    <property type="project" value="TreeGrafter"/>
</dbReference>
<dbReference type="Proteomes" id="UP000799438">
    <property type="component" value="Unassembled WGS sequence"/>
</dbReference>
<dbReference type="RefSeq" id="XP_033402126.1">
    <property type="nucleotide sequence ID" value="XM_033546988.1"/>
</dbReference>
<keyword evidence="3" id="KW-1185">Reference proteome</keyword>
<dbReference type="OrthoDB" id="2150604at2759"/>
<reference evidence="2" key="1">
    <citation type="journal article" date="2020" name="Stud. Mycol.">
        <title>101 Dothideomycetes genomes: a test case for predicting lifestyles and emergence of pathogens.</title>
        <authorList>
            <person name="Haridas S."/>
            <person name="Albert R."/>
            <person name="Binder M."/>
            <person name="Bloem J."/>
            <person name="Labutti K."/>
            <person name="Salamov A."/>
            <person name="Andreopoulos B."/>
            <person name="Baker S."/>
            <person name="Barry K."/>
            <person name="Bills G."/>
            <person name="Bluhm B."/>
            <person name="Cannon C."/>
            <person name="Castanera R."/>
            <person name="Culley D."/>
            <person name="Daum C."/>
            <person name="Ezra D."/>
            <person name="Gonzalez J."/>
            <person name="Henrissat B."/>
            <person name="Kuo A."/>
            <person name="Liang C."/>
            <person name="Lipzen A."/>
            <person name="Lutzoni F."/>
            <person name="Magnuson J."/>
            <person name="Mondo S."/>
            <person name="Nolan M."/>
            <person name="Ohm R."/>
            <person name="Pangilinan J."/>
            <person name="Park H.-J."/>
            <person name="Ramirez L."/>
            <person name="Alfaro M."/>
            <person name="Sun H."/>
            <person name="Tritt A."/>
            <person name="Yoshinaga Y."/>
            <person name="Zwiers L.-H."/>
            <person name="Turgeon B."/>
            <person name="Goodwin S."/>
            <person name="Spatafora J."/>
            <person name="Crous P."/>
            <person name="Grigoriev I."/>
        </authorList>
    </citation>
    <scope>NUCLEOTIDE SEQUENCE</scope>
    <source>
        <strain evidence="2">CBS 121167</strain>
    </source>
</reference>
<dbReference type="PANTHER" id="PTHR28037">
    <property type="entry name" value="ALCOHOL O-ACETYLTRANSFERASE 1-RELATED"/>
    <property type="match status" value="1"/>
</dbReference>
<evidence type="ECO:0008006" key="4">
    <source>
        <dbReference type="Google" id="ProtNLM"/>
    </source>
</evidence>
<dbReference type="EMBL" id="ML995475">
    <property type="protein sequence ID" value="KAF2146417.1"/>
    <property type="molecule type" value="Genomic_DNA"/>
</dbReference>
<dbReference type="PANTHER" id="PTHR28037:SF1">
    <property type="entry name" value="ALCOHOL O-ACETYLTRANSFERASE 1-RELATED"/>
    <property type="match status" value="1"/>
</dbReference>
<evidence type="ECO:0000313" key="2">
    <source>
        <dbReference type="EMBL" id="KAF2146417.1"/>
    </source>
</evidence>
<feature type="region of interest" description="Disordered" evidence="1">
    <location>
        <begin position="441"/>
        <end position="462"/>
    </location>
</feature>
<gene>
    <name evidence="2" type="ORF">K452DRAFT_65483</name>
</gene>
<name>A0A6A6BUD3_9PEZI</name>
<proteinExistence type="predicted"/>
<dbReference type="AlphaFoldDB" id="A0A6A6BUD3"/>
<dbReference type="InterPro" id="IPR010828">
    <property type="entry name" value="Atf2/Sli1-like"/>
</dbReference>
<sequence>MARDRGLSTAAPVPLRAAGRNEKRCIIRHALGFYRALIITGLYSTHDKVNGIETFIPAVKHCLSTHSILSAAIKGHDTEEPEFVRPPLLNLRNHIRIIEPACVGHGDDDELSRLKHVLGQTHDQVFENCHIIPPWRIVILPLHADSKTGIKRFYIAFAFSHSHGDGVAGLAFHRTFVEGLQGQGITTVRHGTDPRYQTSDIPLLPPLEELVDLQISNSYLIKPVLGAYLPRFVSGILGIEASTTPQAADMWRGKPASYNENNFHTGMELAIVKDDTLQKVLKLCREKETKFTGLLHQVIVRALSEALPPDAPAKNFVAQTAVDLRGMISGVTKNDMALCNTVEHHLFPRDSKATKGRPRSDSTGIARESVDPRIWERARETTKALAARATTLEDHPVGLLKYLNDFRKWMTGQIGRERDSSYELSNVMCFDPDIPTAAEPTITLPIGRPPTRSATTGSAPTLGKPGISTIFSPPQSPQGPPPSPIRRTASMTENEKAWNVGRVIFSQPANAVGSPVSFNVVTRKDGDMVVALTWQQNVLGVRDEEGWARKVCQVIKEVLCGIASGN</sequence>
<accession>A0A6A6BUD3</accession>
<dbReference type="InterPro" id="IPR052058">
    <property type="entry name" value="Alcohol_O-acetyltransferase"/>
</dbReference>
<dbReference type="GeneID" id="54304495"/>
<evidence type="ECO:0000313" key="3">
    <source>
        <dbReference type="Proteomes" id="UP000799438"/>
    </source>
</evidence>